<dbReference type="RefSeq" id="WP_290288040.1">
    <property type="nucleotide sequence ID" value="NZ_CP047211.1"/>
</dbReference>
<comment type="caution">
    <text evidence="1">The sequence shown here is derived from an EMBL/GenBank/DDBJ whole genome shotgun (WGS) entry which is preliminary data.</text>
</comment>
<dbReference type="EMBL" id="JBHRZN010000004">
    <property type="protein sequence ID" value="MFC3850925.1"/>
    <property type="molecule type" value="Genomic_DNA"/>
</dbReference>
<proteinExistence type="predicted"/>
<name>A0ABV7ZRX7_9CORY</name>
<accession>A0ABV7ZRX7</accession>
<protein>
    <submittedName>
        <fullName evidence="1">Uncharacterized protein</fullName>
    </submittedName>
</protein>
<evidence type="ECO:0000313" key="2">
    <source>
        <dbReference type="Proteomes" id="UP001595751"/>
    </source>
</evidence>
<keyword evidence="2" id="KW-1185">Reference proteome</keyword>
<dbReference type="Proteomes" id="UP001595751">
    <property type="component" value="Unassembled WGS sequence"/>
</dbReference>
<gene>
    <name evidence="1" type="ORF">ACFORJ_12225</name>
</gene>
<reference evidence="2" key="1">
    <citation type="journal article" date="2019" name="Int. J. Syst. Evol. Microbiol.">
        <title>The Global Catalogue of Microorganisms (GCM) 10K type strain sequencing project: providing services to taxonomists for standard genome sequencing and annotation.</title>
        <authorList>
            <consortium name="The Broad Institute Genomics Platform"/>
            <consortium name="The Broad Institute Genome Sequencing Center for Infectious Disease"/>
            <person name="Wu L."/>
            <person name="Ma J."/>
        </authorList>
    </citation>
    <scope>NUCLEOTIDE SEQUENCE [LARGE SCALE GENOMIC DNA]</scope>
    <source>
        <strain evidence="2">CCUG 53252</strain>
    </source>
</reference>
<sequence length="44" mass="4854">MAQRPSAPGSPSARCFLKLDPRTVVIDRTRRRFHAANIGVADMS</sequence>
<organism evidence="1 2">
    <name type="scientific">Corynebacterium hansenii</name>
    <dbReference type="NCBI Taxonomy" id="394964"/>
    <lineage>
        <taxon>Bacteria</taxon>
        <taxon>Bacillati</taxon>
        <taxon>Actinomycetota</taxon>
        <taxon>Actinomycetes</taxon>
        <taxon>Mycobacteriales</taxon>
        <taxon>Corynebacteriaceae</taxon>
        <taxon>Corynebacterium</taxon>
    </lineage>
</organism>
<evidence type="ECO:0000313" key="1">
    <source>
        <dbReference type="EMBL" id="MFC3850925.1"/>
    </source>
</evidence>